<reference evidence="3" key="1">
    <citation type="submission" date="2012-08" db="EMBL/GenBank/DDBJ databases">
        <title>Genome analysis of Colletotrichum orbiculare and Colletotrichum fructicola.</title>
        <authorList>
            <person name="Gan P.H.P."/>
            <person name="Ikeda K."/>
            <person name="Irieda H."/>
            <person name="Narusaka M."/>
            <person name="O'Connell R.J."/>
            <person name="Narusaka Y."/>
            <person name="Takano Y."/>
            <person name="Kubo Y."/>
            <person name="Shirasu K."/>
        </authorList>
    </citation>
    <scope>NUCLEOTIDE SEQUENCE</scope>
    <source>
        <strain evidence="3">Nara gc5</strain>
    </source>
</reference>
<gene>
    <name evidence="3" type="ORF">CGGC5_13743</name>
</gene>
<dbReference type="PANTHER" id="PTHR37535">
    <property type="entry name" value="FLUG DOMAIN PROTEIN"/>
    <property type="match status" value="1"/>
</dbReference>
<feature type="coiled-coil region" evidence="1">
    <location>
        <begin position="470"/>
        <end position="497"/>
    </location>
</feature>
<evidence type="ECO:0000313" key="3">
    <source>
        <dbReference type="EMBL" id="ELA24983.1"/>
    </source>
</evidence>
<dbReference type="AlphaFoldDB" id="L2FGX5"/>
<dbReference type="PANTHER" id="PTHR37535:SF3">
    <property type="entry name" value="FLUG DOMAIN-CONTAINING PROTEIN"/>
    <property type="match status" value="1"/>
</dbReference>
<dbReference type="Pfam" id="PF11917">
    <property type="entry name" value="DUF3435"/>
    <property type="match status" value="1"/>
</dbReference>
<accession>L2FGX5</accession>
<organism evidence="3">
    <name type="scientific">Colletotrichum fructicola (strain Nara gc5)</name>
    <name type="common">Anthracnose fungus</name>
    <name type="synonym">Colletotrichum gloeosporioides (strain Nara gc5)</name>
    <dbReference type="NCBI Taxonomy" id="1213859"/>
    <lineage>
        <taxon>Eukaryota</taxon>
        <taxon>Fungi</taxon>
        <taxon>Dikarya</taxon>
        <taxon>Ascomycota</taxon>
        <taxon>Pezizomycotina</taxon>
        <taxon>Sordariomycetes</taxon>
        <taxon>Hypocreomycetidae</taxon>
        <taxon>Glomerellales</taxon>
        <taxon>Glomerellaceae</taxon>
        <taxon>Colletotrichum</taxon>
        <taxon>Colletotrichum gloeosporioides species complex</taxon>
    </lineage>
</organism>
<protein>
    <submittedName>
        <fullName evidence="3">Uncharacterized protein</fullName>
    </submittedName>
</protein>
<proteinExistence type="predicted"/>
<dbReference type="InterPro" id="IPR021842">
    <property type="entry name" value="DUF3435"/>
</dbReference>
<sequence>MARRSKRNDTSNTAIAQRRDEEARQRINEHLQELESTNTTRRQALAAKTAKSREALWEASVMYFRDIAYIDPEQVWLDLCQDDRKAEAYCKAFLEHYLLESENRRLVFGPQESELTLTITCAVTMEEVWKSLIAEVDHRILSNKRSEDRKNKYQWILKSPQLEKDPLGIFPSSRVRMWILNDLAPKYGLSFEQTFVKRAATADDLLRILDAIWTRAADIPCSPQTRYSFDWVVALLGLCGARPCELMDMTYDNVELAMVRNPTDPTKAVPVATILLQHRKQKTNTVKGAQNDNRVRFKVTIVPCKNVCLTRKIIGQALTDDAFEAGYRSYDELVMSPDLEDVDYIPLKWRSDFSGKVMFPIKYSTFLAVWKATQRVLGMREFLKPYAARVGAGININGVFAPAVRNYVLGNTSLVYEKSYVPQAVSGSDLMKAAWNALAGTDEVTPQLRHATHSRDENAPIWPTCQDIEAIDSRQDVQKLRAEYDALKEEHGRNSSEARDAKRRLDSHVSALRKLAPRFEMQPYQQGLRTDMVAVYLMPFALGS</sequence>
<dbReference type="EMBL" id="KB021207">
    <property type="protein sequence ID" value="ELA24983.1"/>
    <property type="molecule type" value="Genomic_DNA"/>
</dbReference>
<name>L2FGX5_COLFN</name>
<evidence type="ECO:0000256" key="2">
    <source>
        <dbReference type="SAM" id="MobiDB-lite"/>
    </source>
</evidence>
<dbReference type="HOGENOM" id="CLU_500581_0_0_1"/>
<feature type="region of interest" description="Disordered" evidence="2">
    <location>
        <begin position="1"/>
        <end position="22"/>
    </location>
</feature>
<evidence type="ECO:0000256" key="1">
    <source>
        <dbReference type="SAM" id="Coils"/>
    </source>
</evidence>
<keyword evidence="1" id="KW-0175">Coiled coil</keyword>